<sequence length="369" mass="40806">MKFVYPAIALVSLLFASNVEARWKPAPKTTWNYVLGHDVDIKREKAAAVDIDVNKSAKKIKELHNAGIKVICYFSAGTLEDFRDDYDQYMKVKGLVKGVYDDWPDERWLDFRVEGLKPLIKNRMKIAASKKCDGIEVDNLDAYQMDIVKKWKNPITKADTIKFAKWLGSTAHSLGLSIGLKNVVGIIDDVADYFDFAINEECANHNECYLYNNFLKSGKAVFGVTYKGLAKNKKDLCNNLSGLGMSMIVKEGSKLVQEGITFNGKTHCGSSFSNAVGVAVKPGSKSSKKSSNSKKSSSKKSSSKKAVPAKKSSSKKVVNKKKSSSKKVANPKKKTIKNVNKSNSNKKVSSKNSKNKKVVKVVKVVKKKN</sequence>
<dbReference type="InterPro" id="IPR013785">
    <property type="entry name" value="Aldolase_TIM"/>
</dbReference>
<dbReference type="Pfam" id="PF03537">
    <property type="entry name" value="Glyco_hydro_114"/>
    <property type="match status" value="1"/>
</dbReference>
<keyword evidence="7" id="KW-1185">Reference proteome</keyword>
<feature type="compositionally biased region" description="Basic residues" evidence="3">
    <location>
        <begin position="312"/>
        <end position="336"/>
    </location>
</feature>
<dbReference type="PANTHER" id="PTHR35273:SF2">
    <property type="entry name" value="ALPHA-GALACTOSIDASE"/>
    <property type="match status" value="1"/>
</dbReference>
<comment type="catalytic activity">
    <reaction evidence="1">
        <text>Hydrolysis of terminal, non-reducing alpha-D-galactose residues in alpha-D-galactosides, including galactose oligosaccharides, galactomannans and galactolipids.</text>
        <dbReference type="EC" id="3.2.1.22"/>
    </reaction>
</comment>
<evidence type="ECO:0000256" key="1">
    <source>
        <dbReference type="ARBA" id="ARBA00001255"/>
    </source>
</evidence>
<evidence type="ECO:0000313" key="6">
    <source>
        <dbReference type="EMBL" id="ORY53344.1"/>
    </source>
</evidence>
<keyword evidence="4" id="KW-0732">Signal</keyword>
<reference evidence="6 7" key="1">
    <citation type="submission" date="2016-08" db="EMBL/GenBank/DDBJ databases">
        <title>A Parts List for Fungal Cellulosomes Revealed by Comparative Genomics.</title>
        <authorList>
            <consortium name="DOE Joint Genome Institute"/>
            <person name="Haitjema C.H."/>
            <person name="Gilmore S.P."/>
            <person name="Henske J.K."/>
            <person name="Solomon K.V."/>
            <person name="De Groot R."/>
            <person name="Kuo A."/>
            <person name="Mondo S.J."/>
            <person name="Salamov A.A."/>
            <person name="Labutti K."/>
            <person name="Zhao Z."/>
            <person name="Chiniquy J."/>
            <person name="Barry K."/>
            <person name="Brewer H.M."/>
            <person name="Purvine S.O."/>
            <person name="Wright A.T."/>
            <person name="Boxma B."/>
            <person name="Van Alen T."/>
            <person name="Hackstein J.H."/>
            <person name="Baker S.E."/>
            <person name="Grigoriev I.V."/>
            <person name="O'Malley M.A."/>
        </authorList>
    </citation>
    <scope>NUCLEOTIDE SEQUENCE [LARGE SCALE GENOMIC DNA]</scope>
    <source>
        <strain evidence="6 7">G1</strain>
    </source>
</reference>
<gene>
    <name evidence="6" type="ORF">LY90DRAFT_456492</name>
</gene>
<evidence type="ECO:0000313" key="7">
    <source>
        <dbReference type="Proteomes" id="UP000193920"/>
    </source>
</evidence>
<organism evidence="6 7">
    <name type="scientific">Neocallimastix californiae</name>
    <dbReference type="NCBI Taxonomy" id="1754190"/>
    <lineage>
        <taxon>Eukaryota</taxon>
        <taxon>Fungi</taxon>
        <taxon>Fungi incertae sedis</taxon>
        <taxon>Chytridiomycota</taxon>
        <taxon>Chytridiomycota incertae sedis</taxon>
        <taxon>Neocallimastigomycetes</taxon>
        <taxon>Neocallimastigales</taxon>
        <taxon>Neocallimastigaceae</taxon>
        <taxon>Neocallimastix</taxon>
    </lineage>
</organism>
<accession>A0A1Y2D2I6</accession>
<proteinExistence type="predicted"/>
<feature type="compositionally biased region" description="Low complexity" evidence="3">
    <location>
        <begin position="337"/>
        <end position="352"/>
    </location>
</feature>
<evidence type="ECO:0000256" key="4">
    <source>
        <dbReference type="SAM" id="SignalP"/>
    </source>
</evidence>
<dbReference type="AlphaFoldDB" id="A0A1Y2D2I6"/>
<dbReference type="InterPro" id="IPR017853">
    <property type="entry name" value="GH"/>
</dbReference>
<evidence type="ECO:0000256" key="2">
    <source>
        <dbReference type="ARBA" id="ARBA00012755"/>
    </source>
</evidence>
<feature type="compositionally biased region" description="Basic residues" evidence="3">
    <location>
        <begin position="353"/>
        <end position="369"/>
    </location>
</feature>
<dbReference type="SUPFAM" id="SSF51445">
    <property type="entry name" value="(Trans)glycosidases"/>
    <property type="match status" value="1"/>
</dbReference>
<dbReference type="EMBL" id="MCOG01000091">
    <property type="protein sequence ID" value="ORY53344.1"/>
    <property type="molecule type" value="Genomic_DNA"/>
</dbReference>
<comment type="caution">
    <text evidence="6">The sequence shown here is derived from an EMBL/GenBank/DDBJ whole genome shotgun (WGS) entry which is preliminary data.</text>
</comment>
<evidence type="ECO:0000259" key="5">
    <source>
        <dbReference type="Pfam" id="PF03537"/>
    </source>
</evidence>
<dbReference type="OrthoDB" id="2108802at2759"/>
<dbReference type="PANTHER" id="PTHR35273">
    <property type="entry name" value="ALPHA-1,4 POLYGALACTOSAMINIDASE, PUTATIVE (AFU_ORTHOLOGUE AFUA_3G07890)-RELATED"/>
    <property type="match status" value="1"/>
</dbReference>
<dbReference type="GO" id="GO:0004557">
    <property type="term" value="F:alpha-galactosidase activity"/>
    <property type="evidence" value="ECO:0007669"/>
    <property type="project" value="UniProtKB-EC"/>
</dbReference>
<evidence type="ECO:0000256" key="3">
    <source>
        <dbReference type="SAM" id="MobiDB-lite"/>
    </source>
</evidence>
<dbReference type="Proteomes" id="UP000193920">
    <property type="component" value="Unassembled WGS sequence"/>
</dbReference>
<feature type="compositionally biased region" description="Basic residues" evidence="3">
    <location>
        <begin position="286"/>
        <end position="303"/>
    </location>
</feature>
<feature type="domain" description="Glycoside-hydrolase family GH114 TIM-barrel" evidence="5">
    <location>
        <begin position="30"/>
        <end position="256"/>
    </location>
</feature>
<feature type="signal peptide" evidence="4">
    <location>
        <begin position="1"/>
        <end position="21"/>
    </location>
</feature>
<dbReference type="EC" id="3.2.1.22" evidence="2"/>
<feature type="region of interest" description="Disordered" evidence="3">
    <location>
        <begin position="281"/>
        <end position="369"/>
    </location>
</feature>
<name>A0A1Y2D2I6_9FUNG</name>
<protein>
    <recommendedName>
        <fullName evidence="2">alpha-galactosidase</fullName>
        <ecNumber evidence="2">3.2.1.22</ecNumber>
    </recommendedName>
</protein>
<dbReference type="InterPro" id="IPR004352">
    <property type="entry name" value="GH114_TIM-barrel"/>
</dbReference>
<dbReference type="Gene3D" id="3.20.20.70">
    <property type="entry name" value="Aldolase class I"/>
    <property type="match status" value="1"/>
</dbReference>
<feature type="chain" id="PRO_5012056298" description="alpha-galactosidase" evidence="4">
    <location>
        <begin position="22"/>
        <end position="369"/>
    </location>
</feature>
<dbReference type="STRING" id="1754190.A0A1Y2D2I6"/>